<evidence type="ECO:0000313" key="2">
    <source>
        <dbReference type="EMBL" id="GER57260.1"/>
    </source>
</evidence>
<dbReference type="Proteomes" id="UP000325081">
    <property type="component" value="Unassembled WGS sequence"/>
</dbReference>
<gene>
    <name evidence="2" type="ORF">STAS_35055</name>
</gene>
<sequence>MTKLPDSGSNLNDYNNPKSIELLFIKFEAGKTYMITENDFGTKSRDLFACRPTFTGSPKFWYTLISPSTLAATITIPHAVACTACPPCAPPPPPPPPNDLDDSDSPYPIELDDSDPNDSLTPIPGSIRADRPASSSSLLFLGSGGRSRRLLPFPPPSSSFCGGALLEWWRLDLISTVGGSPGDGGRDILAGEVLVGHDRDLGRPPLAGGRSLGLLHFPYVDLRVFAGTDNVLPVRSERGRHLAARISKS</sequence>
<comment type="caution">
    <text evidence="2">The sequence shown here is derived from an EMBL/GenBank/DDBJ whole genome shotgun (WGS) entry which is preliminary data.</text>
</comment>
<dbReference type="AlphaFoldDB" id="A0A5A7RJA2"/>
<dbReference type="EMBL" id="BKCP01013181">
    <property type="protein sequence ID" value="GER57260.1"/>
    <property type="molecule type" value="Genomic_DNA"/>
</dbReference>
<evidence type="ECO:0000256" key="1">
    <source>
        <dbReference type="SAM" id="MobiDB-lite"/>
    </source>
</evidence>
<protein>
    <submittedName>
        <fullName evidence="2">Uncharacterized protein</fullName>
    </submittedName>
</protein>
<name>A0A5A7RJA2_STRAF</name>
<accession>A0A5A7RJA2</accession>
<proteinExistence type="predicted"/>
<feature type="region of interest" description="Disordered" evidence="1">
    <location>
        <begin position="90"/>
        <end position="131"/>
    </location>
</feature>
<evidence type="ECO:0000313" key="3">
    <source>
        <dbReference type="Proteomes" id="UP000325081"/>
    </source>
</evidence>
<organism evidence="2 3">
    <name type="scientific">Striga asiatica</name>
    <name type="common">Asiatic witchweed</name>
    <name type="synonym">Buchnera asiatica</name>
    <dbReference type="NCBI Taxonomy" id="4170"/>
    <lineage>
        <taxon>Eukaryota</taxon>
        <taxon>Viridiplantae</taxon>
        <taxon>Streptophyta</taxon>
        <taxon>Embryophyta</taxon>
        <taxon>Tracheophyta</taxon>
        <taxon>Spermatophyta</taxon>
        <taxon>Magnoliopsida</taxon>
        <taxon>eudicotyledons</taxon>
        <taxon>Gunneridae</taxon>
        <taxon>Pentapetalae</taxon>
        <taxon>asterids</taxon>
        <taxon>lamiids</taxon>
        <taxon>Lamiales</taxon>
        <taxon>Orobanchaceae</taxon>
        <taxon>Buchnereae</taxon>
        <taxon>Striga</taxon>
    </lineage>
</organism>
<feature type="compositionally biased region" description="Acidic residues" evidence="1">
    <location>
        <begin position="99"/>
        <end position="116"/>
    </location>
</feature>
<keyword evidence="3" id="KW-1185">Reference proteome</keyword>
<reference evidence="3" key="1">
    <citation type="journal article" date="2019" name="Curr. Biol.">
        <title>Genome Sequence of Striga asiatica Provides Insight into the Evolution of Plant Parasitism.</title>
        <authorList>
            <person name="Yoshida S."/>
            <person name="Kim S."/>
            <person name="Wafula E.K."/>
            <person name="Tanskanen J."/>
            <person name="Kim Y.M."/>
            <person name="Honaas L."/>
            <person name="Yang Z."/>
            <person name="Spallek T."/>
            <person name="Conn C.E."/>
            <person name="Ichihashi Y."/>
            <person name="Cheong K."/>
            <person name="Cui S."/>
            <person name="Der J.P."/>
            <person name="Gundlach H."/>
            <person name="Jiao Y."/>
            <person name="Hori C."/>
            <person name="Ishida J.K."/>
            <person name="Kasahara H."/>
            <person name="Kiba T."/>
            <person name="Kim M.S."/>
            <person name="Koo N."/>
            <person name="Laohavisit A."/>
            <person name="Lee Y.H."/>
            <person name="Lumba S."/>
            <person name="McCourt P."/>
            <person name="Mortimer J.C."/>
            <person name="Mutuku J.M."/>
            <person name="Nomura T."/>
            <person name="Sasaki-Sekimoto Y."/>
            <person name="Seto Y."/>
            <person name="Wang Y."/>
            <person name="Wakatake T."/>
            <person name="Sakakibara H."/>
            <person name="Demura T."/>
            <person name="Yamaguchi S."/>
            <person name="Yoneyama K."/>
            <person name="Manabe R.I."/>
            <person name="Nelson D.C."/>
            <person name="Schulman A.H."/>
            <person name="Timko M.P."/>
            <person name="dePamphilis C.W."/>
            <person name="Choi D."/>
            <person name="Shirasu K."/>
        </authorList>
    </citation>
    <scope>NUCLEOTIDE SEQUENCE [LARGE SCALE GENOMIC DNA]</scope>
    <source>
        <strain evidence="3">cv. UVA1</strain>
    </source>
</reference>